<dbReference type="InterPro" id="IPR045875">
    <property type="entry name" value="NTF2"/>
</dbReference>
<evidence type="ECO:0000256" key="3">
    <source>
        <dbReference type="ARBA" id="ARBA00058161"/>
    </source>
</evidence>
<keyword evidence="5" id="KW-0653">Protein transport</keyword>
<dbReference type="Gramene" id="KMS96710">
    <property type="protein sequence ID" value="KMS96710"/>
    <property type="gene ID" value="BVRB_8g200160"/>
</dbReference>
<proteinExistence type="predicted"/>
<comment type="subunit">
    <text evidence="4">Interacts with RAN1.</text>
</comment>
<name>A0A7G2RLY5_BETVV</name>
<comment type="function">
    <text evidence="3">Facilitates protein transport into the nucleus. Interacts with various nucleoporins and with Ran-GDP. Could be part of a multicomponent system of cytosolic factors that assemble at the pore complex during nuclear import.</text>
</comment>
<gene>
    <name evidence="7" type="ORF">BVRB_8g200160</name>
</gene>
<accession>A0A7G2RLY5</accession>
<comment type="function">
    <text evidence="5">Has a role in nuclear-cytoplasmic transport of proteins and mRNAs.</text>
</comment>
<evidence type="ECO:0000256" key="5">
    <source>
        <dbReference type="RuleBase" id="RU369002"/>
    </source>
</evidence>
<evidence type="ECO:0000313" key="8">
    <source>
        <dbReference type="Proteomes" id="UP000035740"/>
    </source>
</evidence>
<dbReference type="KEGG" id="bvg:104882815"/>
<keyword evidence="5" id="KW-0813">Transport</keyword>
<comment type="caution">
    <text evidence="7">The sequence shown here is derived from an EMBL/GenBank/DDBJ whole genome shotgun (WGS) entry which is preliminary data.</text>
</comment>
<dbReference type="OrthoDB" id="6507044at2759"/>
<dbReference type="GO" id="GO:0005737">
    <property type="term" value="C:cytoplasm"/>
    <property type="evidence" value="ECO:0007669"/>
    <property type="project" value="UniProtKB-SubCell"/>
</dbReference>
<keyword evidence="2 5" id="KW-0963">Cytoplasm</keyword>
<feature type="domain" description="NTF2" evidence="6">
    <location>
        <begin position="7"/>
        <end position="121"/>
    </location>
</feature>
<dbReference type="CDD" id="cd00780">
    <property type="entry name" value="NTF2"/>
    <property type="match status" value="1"/>
</dbReference>
<dbReference type="AlphaFoldDB" id="A0A7G2RLY5"/>
<dbReference type="EMBL" id="KQ090362">
    <property type="protein sequence ID" value="KMS96710.1"/>
    <property type="molecule type" value="Genomic_DNA"/>
</dbReference>
<dbReference type="OMA" id="FGNDRTQ"/>
<keyword evidence="8" id="KW-1185">Reference proteome</keyword>
<comment type="subcellular location">
    <subcellularLocation>
        <location evidence="5">Cytoplasm</location>
    </subcellularLocation>
    <subcellularLocation>
        <location evidence="5">Nucleus</location>
    </subcellularLocation>
    <subcellularLocation>
        <location evidence="1">Nucleus envelope</location>
    </subcellularLocation>
</comment>
<evidence type="ECO:0000256" key="1">
    <source>
        <dbReference type="ARBA" id="ARBA00004259"/>
    </source>
</evidence>
<evidence type="ECO:0000259" key="6">
    <source>
        <dbReference type="PROSITE" id="PS50177"/>
    </source>
</evidence>
<evidence type="ECO:0000313" key="7">
    <source>
        <dbReference type="EMBL" id="KMS96710.1"/>
    </source>
</evidence>
<dbReference type="PANTHER" id="PTHR12612">
    <property type="entry name" value="NUCLEAR TRANSPORT FACTOR 2"/>
    <property type="match status" value="1"/>
</dbReference>
<dbReference type="Proteomes" id="UP000035740">
    <property type="component" value="Unassembled WGS sequence"/>
</dbReference>
<dbReference type="Gene3D" id="3.10.450.50">
    <property type="match status" value="1"/>
</dbReference>
<protein>
    <recommendedName>
        <fullName evidence="6">NTF2 domain-containing protein</fullName>
    </recommendedName>
</protein>
<sequence>MEEYEGVGRAFVDHYYHLFDNERPSLITLYHPASLLNFEGQKFQGIEEISSKLNGLPFDQCRHAISTIDSQPSSINGGIVVFVSGSLQLTGEEHQLRFSQMFHLIPTGQGSYAVQNDIFRLNYC</sequence>
<dbReference type="InterPro" id="IPR018222">
    <property type="entry name" value="Nuclear_transport_factor_2_euk"/>
</dbReference>
<dbReference type="PROSITE" id="PS50177">
    <property type="entry name" value="NTF2_DOMAIN"/>
    <property type="match status" value="1"/>
</dbReference>
<dbReference type="Pfam" id="PF02136">
    <property type="entry name" value="NTF2"/>
    <property type="match status" value="1"/>
</dbReference>
<reference evidence="7 8" key="1">
    <citation type="journal article" date="2014" name="Nature">
        <title>The genome of the recently domesticated crop plant sugar beet (Beta vulgaris).</title>
        <authorList>
            <person name="Dohm J.C."/>
            <person name="Minoche A.E."/>
            <person name="Holtgrawe D."/>
            <person name="Capella-Gutierrez S."/>
            <person name="Zakrzewski F."/>
            <person name="Tafer H."/>
            <person name="Rupp O."/>
            <person name="Sorensen T.R."/>
            <person name="Stracke R."/>
            <person name="Reinhardt R."/>
            <person name="Goesmann A."/>
            <person name="Kraft T."/>
            <person name="Schulz B."/>
            <person name="Stadler P.F."/>
            <person name="Schmidt T."/>
            <person name="Gabaldon T."/>
            <person name="Lehrach H."/>
            <person name="Weisshaar B."/>
            <person name="Himmelbauer H."/>
        </authorList>
    </citation>
    <scope>NUCLEOTIDE SEQUENCE [LARGE SCALE GENOMIC DNA]</scope>
    <source>
        <tissue evidence="7">Taproot</tissue>
    </source>
</reference>
<dbReference type="SUPFAM" id="SSF54427">
    <property type="entry name" value="NTF2-like"/>
    <property type="match status" value="1"/>
</dbReference>
<dbReference type="FunFam" id="3.10.450.50:FF:000005">
    <property type="entry name" value="Nuclear transport factor 2"/>
    <property type="match status" value="1"/>
</dbReference>
<dbReference type="GO" id="GO:0051028">
    <property type="term" value="P:mRNA transport"/>
    <property type="evidence" value="ECO:0007669"/>
    <property type="project" value="UniProtKB-UniRule"/>
</dbReference>
<keyword evidence="5" id="KW-0539">Nucleus</keyword>
<dbReference type="GO" id="GO:0005635">
    <property type="term" value="C:nuclear envelope"/>
    <property type="evidence" value="ECO:0007669"/>
    <property type="project" value="UniProtKB-SubCell"/>
</dbReference>
<evidence type="ECO:0000256" key="4">
    <source>
        <dbReference type="ARBA" id="ARBA00062736"/>
    </source>
</evidence>
<dbReference type="InterPro" id="IPR002075">
    <property type="entry name" value="NTF2_dom"/>
</dbReference>
<organism evidence="7 8">
    <name type="scientific">Beta vulgaris subsp. vulgaris</name>
    <name type="common">Beet</name>
    <dbReference type="NCBI Taxonomy" id="3555"/>
    <lineage>
        <taxon>Eukaryota</taxon>
        <taxon>Viridiplantae</taxon>
        <taxon>Streptophyta</taxon>
        <taxon>Embryophyta</taxon>
        <taxon>Tracheophyta</taxon>
        <taxon>Spermatophyta</taxon>
        <taxon>Magnoliopsida</taxon>
        <taxon>eudicotyledons</taxon>
        <taxon>Gunneridae</taxon>
        <taxon>Pentapetalae</taxon>
        <taxon>Caryophyllales</taxon>
        <taxon>Chenopodiaceae</taxon>
        <taxon>Betoideae</taxon>
        <taxon>Beta</taxon>
    </lineage>
</organism>
<dbReference type="InterPro" id="IPR032710">
    <property type="entry name" value="NTF2-like_dom_sf"/>
</dbReference>
<evidence type="ECO:0000256" key="2">
    <source>
        <dbReference type="ARBA" id="ARBA00022490"/>
    </source>
</evidence>
<dbReference type="GO" id="GO:0006606">
    <property type="term" value="P:protein import into nucleus"/>
    <property type="evidence" value="ECO:0007669"/>
    <property type="project" value="UniProtKB-ARBA"/>
</dbReference>